<evidence type="ECO:0000313" key="2">
    <source>
        <dbReference type="Proteomes" id="UP000006327"/>
    </source>
</evidence>
<dbReference type="AlphaFoldDB" id="K6Y4X3"/>
<keyword evidence="2" id="KW-1185">Reference proteome</keyword>
<protein>
    <submittedName>
        <fullName evidence="1">Uncharacterized protein</fullName>
    </submittedName>
</protein>
<dbReference type="EMBL" id="BAEO01000027">
    <property type="protein sequence ID" value="GAC19016.1"/>
    <property type="molecule type" value="Genomic_DNA"/>
</dbReference>
<dbReference type="STRING" id="493475.GARC_2049"/>
<name>K6Y4X3_9ALTE</name>
<proteinExistence type="predicted"/>
<sequence>MINELDVMAVSEDVERDSLSGNLTKQLLAEGHTLYGKNLKFPGYIERITPDGRISLGKWRNGQFEAEISVLADLFKN</sequence>
<dbReference type="RefSeq" id="WP_007619380.1">
    <property type="nucleotide sequence ID" value="NZ_BAEO01000027.1"/>
</dbReference>
<dbReference type="OrthoDB" id="5422561at2"/>
<accession>K6Y4X3</accession>
<gene>
    <name evidence="1" type="ORF">GARC_2049</name>
</gene>
<organism evidence="1 2">
    <name type="scientific">Paraglaciecola arctica BSs20135</name>
    <dbReference type="NCBI Taxonomy" id="493475"/>
    <lineage>
        <taxon>Bacteria</taxon>
        <taxon>Pseudomonadati</taxon>
        <taxon>Pseudomonadota</taxon>
        <taxon>Gammaproteobacteria</taxon>
        <taxon>Alteromonadales</taxon>
        <taxon>Alteromonadaceae</taxon>
        <taxon>Paraglaciecola</taxon>
    </lineage>
</organism>
<comment type="caution">
    <text evidence="1">The sequence shown here is derived from an EMBL/GenBank/DDBJ whole genome shotgun (WGS) entry which is preliminary data.</text>
</comment>
<evidence type="ECO:0000313" key="1">
    <source>
        <dbReference type="EMBL" id="GAC19016.1"/>
    </source>
</evidence>
<dbReference type="Proteomes" id="UP000006327">
    <property type="component" value="Unassembled WGS sequence"/>
</dbReference>
<reference evidence="1 2" key="1">
    <citation type="journal article" date="2017" name="Antonie Van Leeuwenhoek">
        <title>Rhizobium rhizosphaerae sp. nov., a novel species isolated from rice rhizosphere.</title>
        <authorList>
            <person name="Zhao J.J."/>
            <person name="Zhang J."/>
            <person name="Zhang R.J."/>
            <person name="Zhang C.W."/>
            <person name="Yin H.Q."/>
            <person name="Zhang X.X."/>
        </authorList>
    </citation>
    <scope>NUCLEOTIDE SEQUENCE [LARGE SCALE GENOMIC DNA]</scope>
    <source>
        <strain evidence="1 2">BSs20135</strain>
    </source>
</reference>